<dbReference type="EMBL" id="UINC01191489">
    <property type="protein sequence ID" value="SVE06166.1"/>
    <property type="molecule type" value="Genomic_DNA"/>
</dbReference>
<proteinExistence type="predicted"/>
<gene>
    <name evidence="1" type="ORF">METZ01_LOCUS459020</name>
</gene>
<organism evidence="1">
    <name type="scientific">marine metagenome</name>
    <dbReference type="NCBI Taxonomy" id="408172"/>
    <lineage>
        <taxon>unclassified sequences</taxon>
        <taxon>metagenomes</taxon>
        <taxon>ecological metagenomes</taxon>
    </lineage>
</organism>
<name>A0A383AE59_9ZZZZ</name>
<dbReference type="AlphaFoldDB" id="A0A383AE59"/>
<accession>A0A383AE59</accession>
<reference evidence="1" key="1">
    <citation type="submission" date="2018-05" db="EMBL/GenBank/DDBJ databases">
        <authorList>
            <person name="Lanie J.A."/>
            <person name="Ng W.-L."/>
            <person name="Kazmierczak K.M."/>
            <person name="Andrzejewski T.M."/>
            <person name="Davidsen T.M."/>
            <person name="Wayne K.J."/>
            <person name="Tettelin H."/>
            <person name="Glass J.I."/>
            <person name="Rusch D."/>
            <person name="Podicherti R."/>
            <person name="Tsui H.-C.T."/>
            <person name="Winkler M.E."/>
        </authorList>
    </citation>
    <scope>NUCLEOTIDE SEQUENCE</scope>
</reference>
<evidence type="ECO:0000313" key="1">
    <source>
        <dbReference type="EMBL" id="SVE06166.1"/>
    </source>
</evidence>
<sequence>MAYIGRGIQWGEFAKQRLGIAGGTAPIFDGTEDTWALDFTSNQNSLLVVLGGQIQEPGIDFTCPVGSNHLTFATAPAAAAICYVIFLGQELTSMSNPTMADLQAAIDVSEANITSATVDEAVYYALALGSL</sequence>
<protein>
    <submittedName>
        <fullName evidence="1">Uncharacterized protein</fullName>
    </submittedName>
</protein>